<protein>
    <recommendedName>
        <fullName evidence="6">Chitin-binding type-2 domain-containing protein</fullName>
    </recommendedName>
</protein>
<keyword evidence="2" id="KW-0732">Signal</keyword>
<dbReference type="SUPFAM" id="SSF57625">
    <property type="entry name" value="Invertebrate chitin-binding proteins"/>
    <property type="match status" value="7"/>
</dbReference>
<keyword evidence="4" id="KW-1015">Disulfide bond</keyword>
<organism evidence="7 8">
    <name type="scientific">Anopheles christyi</name>
    <dbReference type="NCBI Taxonomy" id="43041"/>
    <lineage>
        <taxon>Eukaryota</taxon>
        <taxon>Metazoa</taxon>
        <taxon>Ecdysozoa</taxon>
        <taxon>Arthropoda</taxon>
        <taxon>Hexapoda</taxon>
        <taxon>Insecta</taxon>
        <taxon>Pterygota</taxon>
        <taxon>Neoptera</taxon>
        <taxon>Endopterygota</taxon>
        <taxon>Diptera</taxon>
        <taxon>Nematocera</taxon>
        <taxon>Culicoidea</taxon>
        <taxon>Culicidae</taxon>
        <taxon>Anophelinae</taxon>
        <taxon>Anopheles</taxon>
    </lineage>
</organism>
<dbReference type="InterPro" id="IPR002557">
    <property type="entry name" value="Chitin-bd_dom"/>
</dbReference>
<keyword evidence="3" id="KW-0677">Repeat</keyword>
<evidence type="ECO:0000313" key="8">
    <source>
        <dbReference type="Proteomes" id="UP000075881"/>
    </source>
</evidence>
<feature type="domain" description="Chitin-binding type-2" evidence="6">
    <location>
        <begin position="64"/>
        <end position="118"/>
    </location>
</feature>
<keyword evidence="1" id="KW-0147">Chitin-binding</keyword>
<accession>A0A182K9J3</accession>
<feature type="domain" description="Chitin-binding type-2" evidence="6">
    <location>
        <begin position="137"/>
        <end position="194"/>
    </location>
</feature>
<proteinExistence type="predicted"/>
<dbReference type="GO" id="GO:0005576">
    <property type="term" value="C:extracellular region"/>
    <property type="evidence" value="ECO:0007669"/>
    <property type="project" value="InterPro"/>
</dbReference>
<evidence type="ECO:0000256" key="5">
    <source>
        <dbReference type="ARBA" id="ARBA00023180"/>
    </source>
</evidence>
<dbReference type="GO" id="GO:0008061">
    <property type="term" value="F:chitin binding"/>
    <property type="evidence" value="ECO:0007669"/>
    <property type="project" value="UniProtKB-KW"/>
</dbReference>
<sequence length="684" mass="74731">GAHVSDYWHPGLQKPATDNETLLVLAEDRPKAIRFTMVCPRWVVRVTTCLVVVAASLLPRSVALDPCTQSTTVPHPTDCRKYLECVDNKLVLLTCGDQYYNASIGGCVSDMPAASCLQRKEETNVALDATYLGRAVVDPCESHRPGFKLPHPENCGLFYQCTQAGAALFACPSNLLFHAVMKVCVWPQQVECAPGADLPSGTTTVSSSTVENDPDENITLPDEICEPGCFLDLRCPVGCDPILPPKAFPHPSRCDAYFTCNAYGYSCVTECPIGMWFNSAFQRCVTPSLSDCTPVVPPICKIPDCRPNPDCPVPDTIPPTKLPHPDRDDWYYICRDGTSCQMACPPGLVWIPILQECSFDPDDTETPTPEPTTTTIAPITTTTTEDPITTTTEAPVTTTTTTAEPITTTTTTEAPITTTTTTVAPITTTTTTAAPITTTTTQISTTPDVDCPTCPPSNCYPDNRCPKCEKCEPTFFPHDDCDKFYKCNFGLICEMKCPPGLHFNARENVCDWPAQAGCEYPPIIEDPPENAACHPDPLCPPGNGVETFLPHPDNCTLFYKCSWGNACLKECPDGLHWSKVKMRCEWPNLAGCDPNILPDDPNCPTCPCVPCRSKRNACHPSERCPPVGKQSFSMSFGHKLHCNQFFECLSGQACILECPKGLEYSGGAARCDEPSRAQCSRWWK</sequence>
<dbReference type="InterPro" id="IPR036508">
    <property type="entry name" value="Chitin-bd_dom_sf"/>
</dbReference>
<dbReference type="SMART" id="SM00494">
    <property type="entry name" value="ChtBD2"/>
    <property type="match status" value="7"/>
</dbReference>
<dbReference type="Pfam" id="PF01607">
    <property type="entry name" value="CBM_14"/>
    <property type="match status" value="7"/>
</dbReference>
<evidence type="ECO:0000256" key="3">
    <source>
        <dbReference type="ARBA" id="ARBA00022737"/>
    </source>
</evidence>
<keyword evidence="8" id="KW-1185">Reference proteome</keyword>
<dbReference type="PANTHER" id="PTHR23301:SF0">
    <property type="entry name" value="CHITIN-BINDING TYPE-2 DOMAIN-CONTAINING PROTEIN-RELATED"/>
    <property type="match status" value="1"/>
</dbReference>
<reference evidence="7" key="2">
    <citation type="submission" date="2020-05" db="UniProtKB">
        <authorList>
            <consortium name="EnsemblMetazoa"/>
        </authorList>
    </citation>
    <scope>IDENTIFICATION</scope>
    <source>
        <strain evidence="7">ACHKN1017</strain>
    </source>
</reference>
<feature type="domain" description="Chitin-binding type-2" evidence="6">
    <location>
        <begin position="536"/>
        <end position="594"/>
    </location>
</feature>
<feature type="domain" description="Chitin-binding type-2" evidence="6">
    <location>
        <begin position="480"/>
        <end position="520"/>
    </location>
</feature>
<feature type="domain" description="Chitin-binding type-2" evidence="6">
    <location>
        <begin position="236"/>
        <end position="294"/>
    </location>
</feature>
<evidence type="ECO:0000313" key="7">
    <source>
        <dbReference type="EnsemblMetazoa" id="ACHR007430-PA"/>
    </source>
</evidence>
<name>A0A182K9J3_9DIPT</name>
<dbReference type="Proteomes" id="UP000075881">
    <property type="component" value="Unassembled WGS sequence"/>
</dbReference>
<evidence type="ECO:0000256" key="1">
    <source>
        <dbReference type="ARBA" id="ARBA00022669"/>
    </source>
</evidence>
<evidence type="ECO:0000256" key="4">
    <source>
        <dbReference type="ARBA" id="ARBA00023157"/>
    </source>
</evidence>
<dbReference type="Gene3D" id="2.170.140.10">
    <property type="entry name" value="Chitin binding domain"/>
    <property type="match status" value="7"/>
</dbReference>
<dbReference type="STRING" id="43041.A0A182K9J3"/>
<dbReference type="AlphaFoldDB" id="A0A182K9J3"/>
<evidence type="ECO:0000256" key="2">
    <source>
        <dbReference type="ARBA" id="ARBA00022729"/>
    </source>
</evidence>
<feature type="domain" description="Chitin-binding type-2" evidence="6">
    <location>
        <begin position="621"/>
        <end position="681"/>
    </location>
</feature>
<dbReference type="VEuPathDB" id="VectorBase:ACHR007430"/>
<dbReference type="PROSITE" id="PS50940">
    <property type="entry name" value="CHIT_BIND_II"/>
    <property type="match status" value="6"/>
</dbReference>
<keyword evidence="5" id="KW-0325">Glycoprotein</keyword>
<dbReference type="InterPro" id="IPR051940">
    <property type="entry name" value="Chitin_bind-dev_reg"/>
</dbReference>
<reference evidence="8" key="1">
    <citation type="submission" date="2013-03" db="EMBL/GenBank/DDBJ databases">
        <title>The Genome Sequence of Anopheles christyi ACHKN1017.</title>
        <authorList>
            <consortium name="The Broad Institute Genomics Platform"/>
            <person name="Neafsey D.E."/>
            <person name="Besansky N."/>
            <person name="Walker B."/>
            <person name="Young S.K."/>
            <person name="Zeng Q."/>
            <person name="Gargeya S."/>
            <person name="Fitzgerald M."/>
            <person name="Haas B."/>
            <person name="Abouelleil A."/>
            <person name="Allen A.W."/>
            <person name="Alvarado L."/>
            <person name="Arachchi H.M."/>
            <person name="Berlin A.M."/>
            <person name="Chapman S.B."/>
            <person name="Gainer-Dewar J."/>
            <person name="Goldberg J."/>
            <person name="Griggs A."/>
            <person name="Gujja S."/>
            <person name="Hansen M."/>
            <person name="Howarth C."/>
            <person name="Imamovic A."/>
            <person name="Ireland A."/>
            <person name="Larimer J."/>
            <person name="McCowan C."/>
            <person name="Murphy C."/>
            <person name="Pearson M."/>
            <person name="Poon T.W."/>
            <person name="Priest M."/>
            <person name="Roberts A."/>
            <person name="Saif S."/>
            <person name="Shea T."/>
            <person name="Sisk P."/>
            <person name="Sykes S."/>
            <person name="Wortman J."/>
            <person name="Nusbaum C."/>
            <person name="Birren B."/>
        </authorList>
    </citation>
    <scope>NUCLEOTIDE SEQUENCE [LARGE SCALE GENOMIC DNA]</scope>
    <source>
        <strain evidence="8">ACHKN1017</strain>
    </source>
</reference>
<dbReference type="PANTHER" id="PTHR23301">
    <property type="entry name" value="CHITIN BINDING PERITROPHIN-A"/>
    <property type="match status" value="1"/>
</dbReference>
<dbReference type="EnsemblMetazoa" id="ACHR007430-RA">
    <property type="protein sequence ID" value="ACHR007430-PA"/>
    <property type="gene ID" value="ACHR007430"/>
</dbReference>
<evidence type="ECO:0000259" key="6">
    <source>
        <dbReference type="PROSITE" id="PS50940"/>
    </source>
</evidence>